<dbReference type="PIRSF" id="PIRSF006060">
    <property type="entry name" value="AA_transporter"/>
    <property type="match status" value="1"/>
</dbReference>
<feature type="transmembrane region" description="Helical" evidence="6">
    <location>
        <begin position="168"/>
        <end position="187"/>
    </location>
</feature>
<evidence type="ECO:0000313" key="7">
    <source>
        <dbReference type="EMBL" id="AXY73671.1"/>
    </source>
</evidence>
<feature type="transmembrane region" description="Helical" evidence="6">
    <location>
        <begin position="60"/>
        <end position="81"/>
    </location>
</feature>
<feature type="transmembrane region" description="Helical" evidence="6">
    <location>
        <begin position="33"/>
        <end position="54"/>
    </location>
</feature>
<dbReference type="KEGG" id="pseg:D3H65_06635"/>
<dbReference type="GO" id="GO:0016020">
    <property type="term" value="C:membrane"/>
    <property type="evidence" value="ECO:0007669"/>
    <property type="project" value="UniProtKB-SubCell"/>
</dbReference>
<dbReference type="OrthoDB" id="9762947at2"/>
<keyword evidence="4 6" id="KW-1133">Transmembrane helix</keyword>
<evidence type="ECO:0000256" key="1">
    <source>
        <dbReference type="ARBA" id="ARBA00004141"/>
    </source>
</evidence>
<comment type="subcellular location">
    <subcellularLocation>
        <location evidence="1">Membrane</location>
        <topology evidence="1">Multi-pass membrane protein</topology>
    </subcellularLocation>
</comment>
<dbReference type="Gene3D" id="1.20.1740.10">
    <property type="entry name" value="Amino acid/polyamine transporter I"/>
    <property type="match status" value="1"/>
</dbReference>
<feature type="transmembrane region" description="Helical" evidence="6">
    <location>
        <begin position="435"/>
        <end position="454"/>
    </location>
</feature>
<dbReference type="Pfam" id="PF13520">
    <property type="entry name" value="AA_permease_2"/>
    <property type="match status" value="1"/>
</dbReference>
<dbReference type="EMBL" id="CP032157">
    <property type="protein sequence ID" value="AXY73671.1"/>
    <property type="molecule type" value="Genomic_DNA"/>
</dbReference>
<dbReference type="GO" id="GO:0015171">
    <property type="term" value="F:amino acid transmembrane transporter activity"/>
    <property type="evidence" value="ECO:0007669"/>
    <property type="project" value="TreeGrafter"/>
</dbReference>
<dbReference type="Proteomes" id="UP000263900">
    <property type="component" value="Chromosome"/>
</dbReference>
<dbReference type="InterPro" id="IPR002293">
    <property type="entry name" value="AA/rel_permease1"/>
</dbReference>
<evidence type="ECO:0000256" key="3">
    <source>
        <dbReference type="ARBA" id="ARBA00022692"/>
    </source>
</evidence>
<gene>
    <name evidence="7" type="ORF">D3H65_06635</name>
</gene>
<reference evidence="7 8" key="1">
    <citation type="submission" date="2018-09" db="EMBL/GenBank/DDBJ databases">
        <title>Genome sequencing of strain 6GH32-13.</title>
        <authorList>
            <person name="Weon H.-Y."/>
            <person name="Heo J."/>
            <person name="Kwon S.-W."/>
        </authorList>
    </citation>
    <scope>NUCLEOTIDE SEQUENCE [LARGE SCALE GENOMIC DNA]</scope>
    <source>
        <strain evidence="7 8">5GH32-13</strain>
    </source>
</reference>
<organism evidence="7 8">
    <name type="scientific">Paraflavitalea soli</name>
    <dbReference type="NCBI Taxonomy" id="2315862"/>
    <lineage>
        <taxon>Bacteria</taxon>
        <taxon>Pseudomonadati</taxon>
        <taxon>Bacteroidota</taxon>
        <taxon>Chitinophagia</taxon>
        <taxon>Chitinophagales</taxon>
        <taxon>Chitinophagaceae</taxon>
        <taxon>Paraflavitalea</taxon>
    </lineage>
</organism>
<dbReference type="PANTHER" id="PTHR43243:SF4">
    <property type="entry name" value="CATIONIC AMINO ACID TRANSPORTER 4"/>
    <property type="match status" value="1"/>
</dbReference>
<feature type="transmembrane region" description="Helical" evidence="6">
    <location>
        <begin position="403"/>
        <end position="423"/>
    </location>
</feature>
<evidence type="ECO:0000313" key="8">
    <source>
        <dbReference type="Proteomes" id="UP000263900"/>
    </source>
</evidence>
<evidence type="ECO:0000256" key="2">
    <source>
        <dbReference type="ARBA" id="ARBA00022448"/>
    </source>
</evidence>
<evidence type="ECO:0000256" key="5">
    <source>
        <dbReference type="ARBA" id="ARBA00023136"/>
    </source>
</evidence>
<feature type="transmembrane region" description="Helical" evidence="6">
    <location>
        <begin position="460"/>
        <end position="478"/>
    </location>
</feature>
<keyword evidence="2" id="KW-0813">Transport</keyword>
<sequence>MNLDKLLRKKPLEAYQDDIKTSQLTRTLGKWELTAIGVGAVIGGGIFVLTGVAANQYAGPALALSFVLAGMGCLFAAFCYAEFASILPVSGSAYAYSYGTIGEFFAWFIGWNLILEYMMGATTVAVSWSKYFVKLLHLSGVHNLPPWLLNDPITAREEALKLGMTPPAFSINLPAALIVWVVTYILVKGIKESAKTNNIIVALKVAAVLFVVVVGVSYINPANWQPFIPAKVVDSAGVSHYGLSGVLTAAGIVFFAFIGFDAVSTQSQEAVNPVKDIPFAIITSLIVCTALYILVSLTLTGMTHYTALDMGAPVASAFSAVGLNWASLLITIAAVIGLISVMLVMLLSQTRIFLNMAKDGLLPPKMFATIHPRFKTPWKSTILLGAIASLIAAVTPIEKATKMTSIGTLFAFAMICAAVLVLRKKQPNLHRPFKVKYLPLVAGLGLGFNILLMFSLDVSTWFRLLIWSVVGIAVYFLYSAKHSKLNK</sequence>
<feature type="transmembrane region" description="Helical" evidence="6">
    <location>
        <begin position="325"/>
        <end position="348"/>
    </location>
</feature>
<keyword evidence="5 6" id="KW-0472">Membrane</keyword>
<evidence type="ECO:0000256" key="4">
    <source>
        <dbReference type="ARBA" id="ARBA00022989"/>
    </source>
</evidence>
<name>A0A3B7MT52_9BACT</name>
<keyword evidence="3 6" id="KW-0812">Transmembrane</keyword>
<dbReference type="AlphaFoldDB" id="A0A3B7MT52"/>
<keyword evidence="8" id="KW-1185">Reference proteome</keyword>
<feature type="transmembrane region" description="Helical" evidence="6">
    <location>
        <begin position="279"/>
        <end position="305"/>
    </location>
</feature>
<dbReference type="RefSeq" id="WP_119049506.1">
    <property type="nucleotide sequence ID" value="NZ_CP032157.1"/>
</dbReference>
<feature type="transmembrane region" description="Helical" evidence="6">
    <location>
        <begin position="199"/>
        <end position="219"/>
    </location>
</feature>
<dbReference type="PANTHER" id="PTHR43243">
    <property type="entry name" value="INNER MEMBRANE TRANSPORTER YGJI-RELATED"/>
    <property type="match status" value="1"/>
</dbReference>
<accession>A0A3B7MT52</accession>
<feature type="transmembrane region" description="Helical" evidence="6">
    <location>
        <begin position="380"/>
        <end position="397"/>
    </location>
</feature>
<proteinExistence type="predicted"/>
<evidence type="ECO:0000256" key="6">
    <source>
        <dbReference type="SAM" id="Phobius"/>
    </source>
</evidence>
<protein>
    <submittedName>
        <fullName evidence="7">Amino acid permease</fullName>
    </submittedName>
</protein>
<feature type="transmembrane region" description="Helical" evidence="6">
    <location>
        <begin position="239"/>
        <end position="258"/>
    </location>
</feature>